<evidence type="ECO:0000313" key="14">
    <source>
        <dbReference type="Proteomes" id="UP000654108"/>
    </source>
</evidence>
<proteinExistence type="inferred from homology"/>
<reference evidence="13" key="1">
    <citation type="submission" date="2020-09" db="EMBL/GenBank/DDBJ databases">
        <title>Genome seq and assembly of Devosia sp.</title>
        <authorList>
            <person name="Chhetri G."/>
        </authorList>
    </citation>
    <scope>NUCLEOTIDE SEQUENCE</scope>
    <source>
        <strain evidence="13">PTR5</strain>
    </source>
</reference>
<dbReference type="PIRSF" id="PIRSF001084">
    <property type="entry name" value="B-galactosidase"/>
    <property type="match status" value="1"/>
</dbReference>
<dbReference type="GO" id="GO:0005975">
    <property type="term" value="P:carbohydrate metabolic process"/>
    <property type="evidence" value="ECO:0007669"/>
    <property type="project" value="InterPro"/>
</dbReference>
<feature type="binding site" evidence="10">
    <location>
        <position position="323"/>
    </location>
    <ligand>
        <name>substrate</name>
    </ligand>
</feature>
<dbReference type="InterPro" id="IPR013529">
    <property type="entry name" value="Glyco_hydro_42_N"/>
</dbReference>
<dbReference type="Pfam" id="PF08532">
    <property type="entry name" value="Glyco_hydro_42M"/>
    <property type="match status" value="1"/>
</dbReference>
<keyword evidence="14" id="KW-1185">Reference proteome</keyword>
<dbReference type="PANTHER" id="PTHR36447">
    <property type="entry name" value="BETA-GALACTOSIDASE GANA"/>
    <property type="match status" value="1"/>
</dbReference>
<dbReference type="RefSeq" id="WP_191772772.1">
    <property type="nucleotide sequence ID" value="NZ_JACYFU010000001.1"/>
</dbReference>
<feature type="binding site" evidence="10">
    <location>
        <position position="105"/>
    </location>
    <ligand>
        <name>substrate</name>
    </ligand>
</feature>
<dbReference type="InterPro" id="IPR029062">
    <property type="entry name" value="Class_I_gatase-like"/>
</dbReference>
<dbReference type="Proteomes" id="UP000654108">
    <property type="component" value="Unassembled WGS sequence"/>
</dbReference>
<evidence type="ECO:0000256" key="3">
    <source>
        <dbReference type="ARBA" id="ARBA00012756"/>
    </source>
</evidence>
<gene>
    <name evidence="13" type="ORF">IC608_03850</name>
</gene>
<evidence type="ECO:0000256" key="9">
    <source>
        <dbReference type="PIRSR" id="PIRSR001084-1"/>
    </source>
</evidence>
<dbReference type="Gene3D" id="3.40.50.880">
    <property type="match status" value="1"/>
</dbReference>
<feature type="domain" description="Beta-galactosidase trimerisation" evidence="12">
    <location>
        <begin position="403"/>
        <end position="591"/>
    </location>
</feature>
<evidence type="ECO:0000256" key="4">
    <source>
        <dbReference type="ARBA" id="ARBA00022723"/>
    </source>
</evidence>
<evidence type="ECO:0000259" key="12">
    <source>
        <dbReference type="Pfam" id="PF08532"/>
    </source>
</evidence>
<dbReference type="PANTHER" id="PTHR36447:SF2">
    <property type="entry name" value="BETA-GALACTOSIDASE YESZ"/>
    <property type="match status" value="1"/>
</dbReference>
<keyword evidence="5 8" id="KW-0378">Hydrolase</keyword>
<feature type="binding site" evidence="10">
    <location>
        <position position="143"/>
    </location>
    <ligand>
        <name>substrate</name>
    </ligand>
</feature>
<dbReference type="InterPro" id="IPR013780">
    <property type="entry name" value="Glyco_hydro_b"/>
</dbReference>
<evidence type="ECO:0000256" key="10">
    <source>
        <dbReference type="PIRSR" id="PIRSR001084-2"/>
    </source>
</evidence>
<evidence type="ECO:0000256" key="6">
    <source>
        <dbReference type="ARBA" id="ARBA00022833"/>
    </source>
</evidence>
<evidence type="ECO:0000256" key="7">
    <source>
        <dbReference type="ARBA" id="ARBA00023295"/>
    </source>
</evidence>
<dbReference type="EC" id="3.2.1.23" evidence="3 8"/>
<dbReference type="GO" id="GO:0009341">
    <property type="term" value="C:beta-galactosidase complex"/>
    <property type="evidence" value="ECO:0007669"/>
    <property type="project" value="InterPro"/>
</dbReference>
<sequence length="651" mass="72771">MNPVLGVCYYPEHWPEDLWERDAARMSEVGIRYVRIGEFAWSRLEPTPDNLQLDWMIRAVDVLGRHGLKVIIGTPTATPPRWMIDKHPDMLPVDANGHVKGFGSRRHYDFSHLGYRDEAARITRILADALGDHPALGGWQTDNEYGCHGTTYSYSDAARLGFQHWLEEKYGSVETLNKAWGNAFWSMDYNRFDQIGLPNLLVCEPNPIHALDFRRYSSDQVAAFNKVQYDILKARMPDLPVIHNFMSRYAEFDHFDLAKSIDVASWDSYPIGHLAVSDEPDEIKRLYMRQGDPDNAAFHHDLYRSVGHGRWWIMEQQPGPVNWAQFNPDPLPGMARAWAWEAFAHGAEVVSYFRWRQAPFGQEQMHSGLLRPDSEPAPGYHAAAQVSAELQKANFGGDMARGRVAVIYDYQSEWAWEIEQQARGFSHGGHVRAIYSAFRKHGVDIDVLPSTTPSFEGYDIVAIPALLAWTVALRDAVNTFEGHLLVGPRTGSKTENFSIPKGLGPDLPQNLLDAKVTRVDTIPPGLAVTVKGGGASQLWREKVETRAKVVMEDSEDVPVLIAQGKLFYMTSSGDRALVQRVVDYLIAEANLPTLNLPAGVRSRVRGDFRVYVNYGSSPATLNAAADEAGYVVGGPEMEPAGVTVARLATAD</sequence>
<comment type="similarity">
    <text evidence="2 8">Belongs to the glycosyl hydrolase 42 family.</text>
</comment>
<protein>
    <recommendedName>
        <fullName evidence="3 8">Beta-galactosidase</fullName>
        <shortName evidence="8">Beta-gal</shortName>
        <ecNumber evidence="3 8">3.2.1.23</ecNumber>
    </recommendedName>
</protein>
<dbReference type="AlphaFoldDB" id="A0A927FT04"/>
<keyword evidence="7 8" id="KW-0326">Glycosidase</keyword>
<dbReference type="EMBL" id="JACYFU010000001">
    <property type="protein sequence ID" value="MBD8064604.1"/>
    <property type="molecule type" value="Genomic_DNA"/>
</dbReference>
<dbReference type="SUPFAM" id="SSF51445">
    <property type="entry name" value="(Trans)glycosidases"/>
    <property type="match status" value="1"/>
</dbReference>
<evidence type="ECO:0000256" key="5">
    <source>
        <dbReference type="ARBA" id="ARBA00022801"/>
    </source>
</evidence>
<dbReference type="Gene3D" id="2.60.40.1180">
    <property type="entry name" value="Golgi alpha-mannosidase II"/>
    <property type="match status" value="1"/>
</dbReference>
<dbReference type="InterPro" id="IPR017853">
    <property type="entry name" value="GH"/>
</dbReference>
<feature type="active site" description="Nucleophile" evidence="9">
    <location>
        <position position="315"/>
    </location>
</feature>
<keyword evidence="6" id="KW-0862">Zinc</keyword>
<evidence type="ECO:0000259" key="11">
    <source>
        <dbReference type="Pfam" id="PF02449"/>
    </source>
</evidence>
<accession>A0A927FT04</accession>
<evidence type="ECO:0000313" key="13">
    <source>
        <dbReference type="EMBL" id="MBD8064604.1"/>
    </source>
</evidence>
<dbReference type="Gene3D" id="3.20.20.80">
    <property type="entry name" value="Glycosidases"/>
    <property type="match status" value="1"/>
</dbReference>
<comment type="caution">
    <text evidence="13">The sequence shown here is derived from an EMBL/GenBank/DDBJ whole genome shotgun (WGS) entry which is preliminary data.</text>
</comment>
<feature type="domain" description="Glycoside hydrolase family 42 N-terminal" evidence="11">
    <location>
        <begin position="8"/>
        <end position="392"/>
    </location>
</feature>
<dbReference type="Pfam" id="PF02449">
    <property type="entry name" value="Glyco_hydro_42"/>
    <property type="match status" value="1"/>
</dbReference>
<dbReference type="InterPro" id="IPR013738">
    <property type="entry name" value="Beta_galactosidase_Trimer"/>
</dbReference>
<feature type="active site" description="Proton donor" evidence="9">
    <location>
        <position position="144"/>
    </location>
</feature>
<dbReference type="SUPFAM" id="SSF52317">
    <property type="entry name" value="Class I glutamine amidotransferase-like"/>
    <property type="match status" value="1"/>
</dbReference>
<dbReference type="GO" id="GO:0046872">
    <property type="term" value="F:metal ion binding"/>
    <property type="evidence" value="ECO:0007669"/>
    <property type="project" value="UniProtKB-KW"/>
</dbReference>
<keyword evidence="4" id="KW-0479">Metal-binding</keyword>
<dbReference type="SUPFAM" id="SSF51011">
    <property type="entry name" value="Glycosyl hydrolase domain"/>
    <property type="match status" value="1"/>
</dbReference>
<name>A0A927FT04_9HYPH</name>
<evidence type="ECO:0000256" key="2">
    <source>
        <dbReference type="ARBA" id="ARBA00005940"/>
    </source>
</evidence>
<dbReference type="InterPro" id="IPR003476">
    <property type="entry name" value="Glyco_hydro_42"/>
</dbReference>
<evidence type="ECO:0000256" key="8">
    <source>
        <dbReference type="PIRNR" id="PIRNR001084"/>
    </source>
</evidence>
<dbReference type="GO" id="GO:0004565">
    <property type="term" value="F:beta-galactosidase activity"/>
    <property type="evidence" value="ECO:0007669"/>
    <property type="project" value="UniProtKB-EC"/>
</dbReference>
<dbReference type="CDD" id="cd03143">
    <property type="entry name" value="A4_beta-galactosidase_middle_domain"/>
    <property type="match status" value="1"/>
</dbReference>
<evidence type="ECO:0000256" key="1">
    <source>
        <dbReference type="ARBA" id="ARBA00001412"/>
    </source>
</evidence>
<comment type="catalytic activity">
    <reaction evidence="1 8">
        <text>Hydrolysis of terminal non-reducing beta-D-galactose residues in beta-D-galactosides.</text>
        <dbReference type="EC" id="3.2.1.23"/>
    </reaction>
</comment>
<organism evidence="13 14">
    <name type="scientific">Devosia oryzisoli</name>
    <dbReference type="NCBI Taxonomy" id="2774138"/>
    <lineage>
        <taxon>Bacteria</taxon>
        <taxon>Pseudomonadati</taxon>
        <taxon>Pseudomonadota</taxon>
        <taxon>Alphaproteobacteria</taxon>
        <taxon>Hyphomicrobiales</taxon>
        <taxon>Devosiaceae</taxon>
        <taxon>Devosia</taxon>
    </lineage>
</organism>